<dbReference type="HOGENOM" id="CLU_2965705_0_0_1"/>
<evidence type="ECO:0000313" key="2">
    <source>
        <dbReference type="Proteomes" id="UP000013827"/>
    </source>
</evidence>
<name>A0A0D3JHC9_EMIH1</name>
<dbReference type="GeneID" id="17268461"/>
<dbReference type="RefSeq" id="XP_005775343.1">
    <property type="nucleotide sequence ID" value="XM_005775286.1"/>
</dbReference>
<dbReference type="AlphaFoldDB" id="A0A0D3JHC9"/>
<keyword evidence="2" id="KW-1185">Reference proteome</keyword>
<dbReference type="KEGG" id="ehx:EMIHUDRAFT_195349"/>
<sequence length="59" mass="7056">MYICTISYVTERMPTKIERSLHYRDFVVPKKFPKLVVELRRALFGFTVTQWNLTVYVNG</sequence>
<proteinExistence type="predicted"/>
<dbReference type="Proteomes" id="UP000013827">
    <property type="component" value="Unassembled WGS sequence"/>
</dbReference>
<organism evidence="1 2">
    <name type="scientific">Emiliania huxleyi (strain CCMP1516)</name>
    <dbReference type="NCBI Taxonomy" id="280463"/>
    <lineage>
        <taxon>Eukaryota</taxon>
        <taxon>Haptista</taxon>
        <taxon>Haptophyta</taxon>
        <taxon>Prymnesiophyceae</taxon>
        <taxon>Isochrysidales</taxon>
        <taxon>Noelaerhabdaceae</taxon>
        <taxon>Emiliania</taxon>
    </lineage>
</organism>
<reference evidence="1" key="2">
    <citation type="submission" date="2024-10" db="UniProtKB">
        <authorList>
            <consortium name="EnsemblProtists"/>
        </authorList>
    </citation>
    <scope>IDENTIFICATION</scope>
</reference>
<dbReference type="PaxDb" id="2903-EOD22914"/>
<dbReference type="EnsemblProtists" id="EOD22914">
    <property type="protein sequence ID" value="EOD22914"/>
    <property type="gene ID" value="EMIHUDRAFT_195349"/>
</dbReference>
<protein>
    <submittedName>
        <fullName evidence="1">Uncharacterized protein</fullName>
    </submittedName>
</protein>
<evidence type="ECO:0000313" key="1">
    <source>
        <dbReference type="EnsemblProtists" id="EOD22914"/>
    </source>
</evidence>
<reference evidence="2" key="1">
    <citation type="journal article" date="2013" name="Nature">
        <title>Pan genome of the phytoplankton Emiliania underpins its global distribution.</title>
        <authorList>
            <person name="Read B.A."/>
            <person name="Kegel J."/>
            <person name="Klute M.J."/>
            <person name="Kuo A."/>
            <person name="Lefebvre S.C."/>
            <person name="Maumus F."/>
            <person name="Mayer C."/>
            <person name="Miller J."/>
            <person name="Monier A."/>
            <person name="Salamov A."/>
            <person name="Young J."/>
            <person name="Aguilar M."/>
            <person name="Claverie J.M."/>
            <person name="Frickenhaus S."/>
            <person name="Gonzalez K."/>
            <person name="Herman E.K."/>
            <person name="Lin Y.C."/>
            <person name="Napier J."/>
            <person name="Ogata H."/>
            <person name="Sarno A.F."/>
            <person name="Shmutz J."/>
            <person name="Schroeder D."/>
            <person name="de Vargas C."/>
            <person name="Verret F."/>
            <person name="von Dassow P."/>
            <person name="Valentin K."/>
            <person name="Van de Peer Y."/>
            <person name="Wheeler G."/>
            <person name="Dacks J.B."/>
            <person name="Delwiche C.F."/>
            <person name="Dyhrman S.T."/>
            <person name="Glockner G."/>
            <person name="John U."/>
            <person name="Richards T."/>
            <person name="Worden A.Z."/>
            <person name="Zhang X."/>
            <person name="Grigoriev I.V."/>
            <person name="Allen A.E."/>
            <person name="Bidle K."/>
            <person name="Borodovsky M."/>
            <person name="Bowler C."/>
            <person name="Brownlee C."/>
            <person name="Cock J.M."/>
            <person name="Elias M."/>
            <person name="Gladyshev V.N."/>
            <person name="Groth M."/>
            <person name="Guda C."/>
            <person name="Hadaegh A."/>
            <person name="Iglesias-Rodriguez M.D."/>
            <person name="Jenkins J."/>
            <person name="Jones B.M."/>
            <person name="Lawson T."/>
            <person name="Leese F."/>
            <person name="Lindquist E."/>
            <person name="Lobanov A."/>
            <person name="Lomsadze A."/>
            <person name="Malik S.B."/>
            <person name="Marsh M.E."/>
            <person name="Mackinder L."/>
            <person name="Mock T."/>
            <person name="Mueller-Roeber B."/>
            <person name="Pagarete A."/>
            <person name="Parker M."/>
            <person name="Probert I."/>
            <person name="Quesneville H."/>
            <person name="Raines C."/>
            <person name="Rensing S.A."/>
            <person name="Riano-Pachon D.M."/>
            <person name="Richier S."/>
            <person name="Rokitta S."/>
            <person name="Shiraiwa Y."/>
            <person name="Soanes D.M."/>
            <person name="van der Giezen M."/>
            <person name="Wahlund T.M."/>
            <person name="Williams B."/>
            <person name="Wilson W."/>
            <person name="Wolfe G."/>
            <person name="Wurch L.L."/>
        </authorList>
    </citation>
    <scope>NUCLEOTIDE SEQUENCE</scope>
</reference>
<accession>A0A0D3JHC9</accession>